<dbReference type="PANTHER" id="PTHR43459">
    <property type="entry name" value="ENOYL-COA HYDRATASE"/>
    <property type="match status" value="1"/>
</dbReference>
<protein>
    <recommendedName>
        <fullName evidence="10">Enoyl-CoA hydratase</fullName>
    </recommendedName>
</protein>
<dbReference type="PROSITE" id="PS00166">
    <property type="entry name" value="ENOYL_COA_HYDRATASE"/>
    <property type="match status" value="1"/>
</dbReference>
<evidence type="ECO:0000256" key="4">
    <source>
        <dbReference type="ARBA" id="ARBA00023709"/>
    </source>
</evidence>
<dbReference type="Pfam" id="PF00378">
    <property type="entry name" value="ECH_1"/>
    <property type="match status" value="1"/>
</dbReference>
<evidence type="ECO:0000256" key="6">
    <source>
        <dbReference type="RuleBase" id="RU003707"/>
    </source>
</evidence>
<comment type="function">
    <text evidence="1">Could possibly oxidize fatty acids using specific components.</text>
</comment>
<comment type="catalytic activity">
    <reaction evidence="4">
        <text>a (3S)-3-hydroxyacyl-CoA = a (2E)-enoyl-CoA + H2O</text>
        <dbReference type="Rhea" id="RHEA:16105"/>
        <dbReference type="ChEBI" id="CHEBI:15377"/>
        <dbReference type="ChEBI" id="CHEBI:57318"/>
        <dbReference type="ChEBI" id="CHEBI:58856"/>
        <dbReference type="EC" id="4.2.1.17"/>
    </reaction>
</comment>
<dbReference type="eggNOG" id="COG1024">
    <property type="taxonomic scope" value="Bacteria"/>
</dbReference>
<keyword evidence="3" id="KW-0276">Fatty acid metabolism</keyword>
<dbReference type="SUPFAM" id="SSF52096">
    <property type="entry name" value="ClpP/crotonase"/>
    <property type="match status" value="1"/>
</dbReference>
<evidence type="ECO:0000256" key="5">
    <source>
        <dbReference type="ARBA" id="ARBA00023717"/>
    </source>
</evidence>
<accession>A0A095XZV0</accession>
<evidence type="ECO:0000256" key="7">
    <source>
        <dbReference type="SAM" id="MobiDB-lite"/>
    </source>
</evidence>
<gene>
    <name evidence="8" type="ORF">HMPREF1650_10635</name>
</gene>
<dbReference type="Gene3D" id="3.90.226.10">
    <property type="entry name" value="2-enoyl-CoA Hydratase, Chain A, domain 1"/>
    <property type="match status" value="1"/>
</dbReference>
<dbReference type="AlphaFoldDB" id="A0A095XZV0"/>
<dbReference type="InterPro" id="IPR014748">
    <property type="entry name" value="Enoyl-CoA_hydra_C"/>
</dbReference>
<dbReference type="RefSeq" id="WP_035123173.1">
    <property type="nucleotide sequence ID" value="NZ_JRNE01000074.1"/>
</dbReference>
<evidence type="ECO:0000256" key="2">
    <source>
        <dbReference type="ARBA" id="ARBA00005254"/>
    </source>
</evidence>
<comment type="catalytic activity">
    <reaction evidence="5">
        <text>a 4-saturated-(3S)-3-hydroxyacyl-CoA = a (3E)-enoyl-CoA + H2O</text>
        <dbReference type="Rhea" id="RHEA:20724"/>
        <dbReference type="ChEBI" id="CHEBI:15377"/>
        <dbReference type="ChEBI" id="CHEBI:58521"/>
        <dbReference type="ChEBI" id="CHEBI:137480"/>
        <dbReference type="EC" id="4.2.1.17"/>
    </reaction>
</comment>
<keyword evidence="3" id="KW-0443">Lipid metabolism</keyword>
<dbReference type="GO" id="GO:0004300">
    <property type="term" value="F:enoyl-CoA hydratase activity"/>
    <property type="evidence" value="ECO:0007669"/>
    <property type="project" value="UniProtKB-EC"/>
</dbReference>
<dbReference type="Gene3D" id="1.10.12.10">
    <property type="entry name" value="Lyase 2-enoyl-coa Hydratase, Chain A, domain 2"/>
    <property type="match status" value="1"/>
</dbReference>
<dbReference type="InterPro" id="IPR018376">
    <property type="entry name" value="Enoyl-CoA_hyd/isom_CS"/>
</dbReference>
<evidence type="ECO:0008006" key="10">
    <source>
        <dbReference type="Google" id="ProtNLM"/>
    </source>
</evidence>
<evidence type="ECO:0000313" key="8">
    <source>
        <dbReference type="EMBL" id="KGF15563.1"/>
    </source>
</evidence>
<evidence type="ECO:0000313" key="9">
    <source>
        <dbReference type="Proteomes" id="UP000029548"/>
    </source>
</evidence>
<name>A0A095XZV0_9CORY</name>
<dbReference type="InterPro" id="IPR029045">
    <property type="entry name" value="ClpP/crotonase-like_dom_sf"/>
</dbReference>
<dbReference type="EMBL" id="JRNE01000074">
    <property type="protein sequence ID" value="KGF15563.1"/>
    <property type="molecule type" value="Genomic_DNA"/>
</dbReference>
<comment type="similarity">
    <text evidence="2 6">Belongs to the enoyl-CoA hydratase/isomerase family.</text>
</comment>
<dbReference type="InterPro" id="IPR001753">
    <property type="entry name" value="Enoyl-CoA_hydra/iso"/>
</dbReference>
<organism evidence="8 9">
    <name type="scientific">Corynebacterium freneyi DNF00450</name>
    <dbReference type="NCBI Taxonomy" id="1287475"/>
    <lineage>
        <taxon>Bacteria</taxon>
        <taxon>Bacillati</taxon>
        <taxon>Actinomycetota</taxon>
        <taxon>Actinomycetes</taxon>
        <taxon>Mycobacteriales</taxon>
        <taxon>Corynebacteriaceae</taxon>
        <taxon>Corynebacterium</taxon>
    </lineage>
</organism>
<evidence type="ECO:0000256" key="3">
    <source>
        <dbReference type="ARBA" id="ARBA00022832"/>
    </source>
</evidence>
<dbReference type="CDD" id="cd06558">
    <property type="entry name" value="crotonase-like"/>
    <property type="match status" value="1"/>
</dbReference>
<dbReference type="PANTHER" id="PTHR43459:SF1">
    <property type="entry name" value="EG:BACN32G11.4 PROTEIN"/>
    <property type="match status" value="1"/>
</dbReference>
<dbReference type="Proteomes" id="UP000029548">
    <property type="component" value="Unassembled WGS sequence"/>
</dbReference>
<comment type="caution">
    <text evidence="8">The sequence shown here is derived from an EMBL/GenBank/DDBJ whole genome shotgun (WGS) entry which is preliminary data.</text>
</comment>
<dbReference type="GO" id="GO:0006631">
    <property type="term" value="P:fatty acid metabolic process"/>
    <property type="evidence" value="ECO:0007669"/>
    <property type="project" value="UniProtKB-KW"/>
</dbReference>
<sequence length="278" mass="29214">MEFVSVTRDAGLLTIAIDRPQGHNSLNRALRLELRRAFEEAAEQCVVKQDADADPNGTDDATADPGPVRAVLLKGGKKVFCTGQDLKEHLTEMTEPSAMGKVDTEYNPMVAALAAIPVPVVAAINGAAAGAGWSLALNCDFRVAARSASFKAAFPSIGLATDCGISYLLPQLVGPAKALQLLFDDQPISAESALELGLVTQVADGDDADAAAEEFARRLASGPTGSYREIKAIVKDAAAMLAVADLEGGAQKRLVNSADHREAVEAFLNKRAPRFTGR</sequence>
<feature type="region of interest" description="Disordered" evidence="7">
    <location>
        <begin position="47"/>
        <end position="66"/>
    </location>
</feature>
<evidence type="ECO:0000256" key="1">
    <source>
        <dbReference type="ARBA" id="ARBA00002994"/>
    </source>
</evidence>
<reference evidence="8 9" key="1">
    <citation type="submission" date="2014-07" db="EMBL/GenBank/DDBJ databases">
        <authorList>
            <person name="McCorrison J."/>
            <person name="Sanka R."/>
            <person name="Torralba M."/>
            <person name="Gillis M."/>
            <person name="Haft D.H."/>
            <person name="Methe B."/>
            <person name="Sutton G."/>
            <person name="Nelson K.E."/>
        </authorList>
    </citation>
    <scope>NUCLEOTIDE SEQUENCE [LARGE SCALE GENOMIC DNA]</scope>
    <source>
        <strain evidence="8 9">DNF00450</strain>
    </source>
</reference>
<proteinExistence type="inferred from homology"/>